<keyword evidence="10" id="KW-1185">Reference proteome</keyword>
<feature type="domain" description="Membrane transport protein MMPL" evidence="8">
    <location>
        <begin position="115"/>
        <end position="319"/>
    </location>
</feature>
<feature type="transmembrane region" description="Helical" evidence="7">
    <location>
        <begin position="21"/>
        <end position="41"/>
    </location>
</feature>
<evidence type="ECO:0000259" key="8">
    <source>
        <dbReference type="Pfam" id="PF03176"/>
    </source>
</evidence>
<keyword evidence="3" id="KW-1003">Cell membrane</keyword>
<dbReference type="InterPro" id="IPR050545">
    <property type="entry name" value="Mycobact_MmpL"/>
</dbReference>
<comment type="caution">
    <text evidence="9">The sequence shown here is derived from an EMBL/GenBank/DDBJ whole genome shotgun (WGS) entry which is preliminary data.</text>
</comment>
<feature type="transmembrane region" description="Helical" evidence="7">
    <location>
        <begin position="589"/>
        <end position="607"/>
    </location>
</feature>
<dbReference type="AlphaFoldDB" id="A0A926IAR0"/>
<gene>
    <name evidence="9" type="ORF">H8718_16655</name>
</gene>
<comment type="subcellular location">
    <subcellularLocation>
        <location evidence="1">Cell membrane</location>
        <topology evidence="1">Multi-pass membrane protein</topology>
    </subcellularLocation>
</comment>
<dbReference type="EMBL" id="JACRSY010000038">
    <property type="protein sequence ID" value="MBC8581150.1"/>
    <property type="molecule type" value="Genomic_DNA"/>
</dbReference>
<proteinExistence type="inferred from homology"/>
<evidence type="ECO:0000256" key="3">
    <source>
        <dbReference type="ARBA" id="ARBA00022475"/>
    </source>
</evidence>
<keyword evidence="4 7" id="KW-0812">Transmembrane</keyword>
<feature type="transmembrane region" description="Helical" evidence="7">
    <location>
        <begin position="165"/>
        <end position="183"/>
    </location>
</feature>
<protein>
    <submittedName>
        <fullName evidence="9">MMPL family transporter</fullName>
    </submittedName>
</protein>
<comment type="similarity">
    <text evidence="2">Belongs to the resistance-nodulation-cell division (RND) (TC 2.A.6) family. MmpL subfamily.</text>
</comment>
<evidence type="ECO:0000256" key="2">
    <source>
        <dbReference type="ARBA" id="ARBA00010157"/>
    </source>
</evidence>
<evidence type="ECO:0000313" key="9">
    <source>
        <dbReference type="EMBL" id="MBC8581150.1"/>
    </source>
</evidence>
<feature type="transmembrane region" description="Helical" evidence="7">
    <location>
        <begin position="639"/>
        <end position="660"/>
    </location>
</feature>
<dbReference type="RefSeq" id="WP_249333938.1">
    <property type="nucleotide sequence ID" value="NZ_JACRSY010000038.1"/>
</dbReference>
<dbReference type="Pfam" id="PF03176">
    <property type="entry name" value="MMPL"/>
    <property type="match status" value="2"/>
</dbReference>
<dbReference type="PANTHER" id="PTHR33406">
    <property type="entry name" value="MEMBRANE PROTEIN MJ1562-RELATED"/>
    <property type="match status" value="1"/>
</dbReference>
<evidence type="ECO:0000313" key="10">
    <source>
        <dbReference type="Proteomes" id="UP000655830"/>
    </source>
</evidence>
<feature type="transmembrane region" description="Helical" evidence="7">
    <location>
        <begin position="190"/>
        <end position="211"/>
    </location>
</feature>
<feature type="transmembrane region" description="Helical" evidence="7">
    <location>
        <begin position="724"/>
        <end position="745"/>
    </location>
</feature>
<evidence type="ECO:0000256" key="7">
    <source>
        <dbReference type="SAM" id="Phobius"/>
    </source>
</evidence>
<feature type="transmembrane region" description="Helical" evidence="7">
    <location>
        <begin position="290"/>
        <end position="316"/>
    </location>
</feature>
<sequence length="818" mass="90563">MSETKPTVMEQIAAFIVDKRNLLFLMYILAIVFCFFSMRWVDVENDITAYLSEDTETRQGLTVMDKEFVTFGTANIMISNISYEHAQVIADELKEIQGVTKVEFDHTIDHYKDASALLSLTFEGEEDDPISMTAMNEVRDRVSSYDTSISTSIGVNLADQLAREMQIIIVIAAFIIIVVLLFTSKTYGEIPVLIITFIVAAVLNMGTNFLLGKISFISNSVAVVLQLALAIDYAIILCHRFSEEHEQLPTREACIIALSKAIPEISSSSLTTISGLGALIFMHFKIGEDLAFVLIKSILLSLLSVFTLMPGLLMLFSKIIDKTSHKNFVPSINIVGKFVVKTRYIIPPIFLVILVLAFIFANKCPYVYGTTDLRAARRNDTQIAADRIKESFGTDNLVALIVPSGDYEAEGKLLNKLESYAQVKSTLGLANTEAIDGYMLTASLTPRQFAELIDLDYEAAKLLYSAYAVHDEAFGKVVNGLSEYGVPLIDMFMFLYDQVDKGYITLEDELMDTLEDLNNQLTDAKLQLMSEQYSRMLIYLNLPEESDETFAFLETIHDEAAQYYEEAVYIVGNSTSNYDLSSTFGMDNIIISILSALFVIGILMFTFKSAGLPVLLILVIQASIWMNFSFPYLQNTSLFFLGYLVVSSIQMGANIDYAIVITSRYMVLKKSMPIKEAIIEALNQSFPTIITSGAILASAGILIGQITTDGTIASIGVCLGRGTIISMVLVMFVLPQILVLGDSIIKRTAFAERKQAPLQKASGKLYVSGRVKGYVSGIVDADISGVITGEVHAMVDSKEIRQEEPANDGKEFECYEKN</sequence>
<feature type="transmembrane region" description="Helical" evidence="7">
    <location>
        <begin position="344"/>
        <end position="361"/>
    </location>
</feature>
<feature type="domain" description="Membrane transport protein MMPL" evidence="8">
    <location>
        <begin position="512"/>
        <end position="741"/>
    </location>
</feature>
<dbReference type="Gene3D" id="1.20.1640.10">
    <property type="entry name" value="Multidrug efflux transporter AcrB transmembrane domain"/>
    <property type="match status" value="2"/>
</dbReference>
<feature type="transmembrane region" description="Helical" evidence="7">
    <location>
        <begin position="217"/>
        <end position="238"/>
    </location>
</feature>
<dbReference type="Proteomes" id="UP000655830">
    <property type="component" value="Unassembled WGS sequence"/>
</dbReference>
<dbReference type="GO" id="GO:0005886">
    <property type="term" value="C:plasma membrane"/>
    <property type="evidence" value="ECO:0007669"/>
    <property type="project" value="UniProtKB-SubCell"/>
</dbReference>
<dbReference type="PANTHER" id="PTHR33406:SF6">
    <property type="entry name" value="MEMBRANE PROTEIN YDGH-RELATED"/>
    <property type="match status" value="1"/>
</dbReference>
<dbReference type="InterPro" id="IPR004869">
    <property type="entry name" value="MMPL_dom"/>
</dbReference>
<dbReference type="SUPFAM" id="SSF82866">
    <property type="entry name" value="Multidrug efflux transporter AcrB transmembrane domain"/>
    <property type="match status" value="2"/>
</dbReference>
<name>A0A926IAR0_9FIRM</name>
<evidence type="ECO:0000256" key="1">
    <source>
        <dbReference type="ARBA" id="ARBA00004651"/>
    </source>
</evidence>
<accession>A0A926IAR0</accession>
<organism evidence="9 10">
    <name type="scientific">Zhenhengia yiwuensis</name>
    <dbReference type="NCBI Taxonomy" id="2763666"/>
    <lineage>
        <taxon>Bacteria</taxon>
        <taxon>Bacillati</taxon>
        <taxon>Bacillota</taxon>
        <taxon>Clostridia</taxon>
        <taxon>Lachnospirales</taxon>
        <taxon>Lachnospiraceae</taxon>
        <taxon>Zhenhengia</taxon>
    </lineage>
</organism>
<keyword evidence="5 7" id="KW-1133">Transmembrane helix</keyword>
<keyword evidence="6 7" id="KW-0472">Membrane</keyword>
<evidence type="ECO:0000256" key="5">
    <source>
        <dbReference type="ARBA" id="ARBA00022989"/>
    </source>
</evidence>
<evidence type="ECO:0000256" key="4">
    <source>
        <dbReference type="ARBA" id="ARBA00022692"/>
    </source>
</evidence>
<evidence type="ECO:0000256" key="6">
    <source>
        <dbReference type="ARBA" id="ARBA00023136"/>
    </source>
</evidence>
<feature type="transmembrane region" description="Helical" evidence="7">
    <location>
        <begin position="681"/>
        <end position="704"/>
    </location>
</feature>
<reference evidence="9" key="1">
    <citation type="submission" date="2020-08" db="EMBL/GenBank/DDBJ databases">
        <title>Genome public.</title>
        <authorList>
            <person name="Liu C."/>
            <person name="Sun Q."/>
        </authorList>
    </citation>
    <scope>NUCLEOTIDE SEQUENCE</scope>
    <source>
        <strain evidence="9">NSJ-12</strain>
    </source>
</reference>